<dbReference type="EMBL" id="UINC01049595">
    <property type="protein sequence ID" value="SVB61562.1"/>
    <property type="molecule type" value="Genomic_DNA"/>
</dbReference>
<accession>A0A382FFZ8</accession>
<dbReference type="InterPro" id="IPR005226">
    <property type="entry name" value="UPF0014_fam"/>
</dbReference>
<keyword evidence="5 6" id="KW-0472">Membrane</keyword>
<dbReference type="AlphaFoldDB" id="A0A382FFZ8"/>
<evidence type="ECO:0000256" key="2">
    <source>
        <dbReference type="ARBA" id="ARBA00005268"/>
    </source>
</evidence>
<protein>
    <submittedName>
        <fullName evidence="7">Uncharacterized protein</fullName>
    </submittedName>
</protein>
<organism evidence="7">
    <name type="scientific">marine metagenome</name>
    <dbReference type="NCBI Taxonomy" id="408172"/>
    <lineage>
        <taxon>unclassified sequences</taxon>
        <taxon>metagenomes</taxon>
        <taxon>ecological metagenomes</taxon>
    </lineage>
</organism>
<name>A0A382FFZ8_9ZZZZ</name>
<feature type="transmembrane region" description="Helical" evidence="6">
    <location>
        <begin position="184"/>
        <end position="204"/>
    </location>
</feature>
<gene>
    <name evidence="7" type="ORF">METZ01_LOCUS214416</name>
</gene>
<evidence type="ECO:0000256" key="4">
    <source>
        <dbReference type="ARBA" id="ARBA00022989"/>
    </source>
</evidence>
<reference evidence="7" key="1">
    <citation type="submission" date="2018-05" db="EMBL/GenBank/DDBJ databases">
        <authorList>
            <person name="Lanie J.A."/>
            <person name="Ng W.-L."/>
            <person name="Kazmierczak K.M."/>
            <person name="Andrzejewski T.M."/>
            <person name="Davidsen T.M."/>
            <person name="Wayne K.J."/>
            <person name="Tettelin H."/>
            <person name="Glass J.I."/>
            <person name="Rusch D."/>
            <person name="Podicherti R."/>
            <person name="Tsui H.-C.T."/>
            <person name="Winkler M.E."/>
        </authorList>
    </citation>
    <scope>NUCLEOTIDE SEQUENCE</scope>
</reference>
<feature type="transmembrane region" description="Helical" evidence="6">
    <location>
        <begin position="37"/>
        <end position="58"/>
    </location>
</feature>
<evidence type="ECO:0000256" key="5">
    <source>
        <dbReference type="ARBA" id="ARBA00023136"/>
    </source>
</evidence>
<feature type="transmembrane region" description="Helical" evidence="6">
    <location>
        <begin position="129"/>
        <end position="149"/>
    </location>
</feature>
<keyword evidence="4 6" id="KW-1133">Transmembrane helix</keyword>
<evidence type="ECO:0000313" key="7">
    <source>
        <dbReference type="EMBL" id="SVB61562.1"/>
    </source>
</evidence>
<comment type="subcellular location">
    <subcellularLocation>
        <location evidence="1">Membrane</location>
        <topology evidence="1">Multi-pass membrane protein</topology>
    </subcellularLocation>
</comment>
<proteinExistence type="inferred from homology"/>
<feature type="transmembrane region" description="Helical" evidence="6">
    <location>
        <begin position="64"/>
        <end position="83"/>
    </location>
</feature>
<evidence type="ECO:0000256" key="1">
    <source>
        <dbReference type="ARBA" id="ARBA00004141"/>
    </source>
</evidence>
<dbReference type="PANTHER" id="PTHR30028">
    <property type="entry name" value="UPF0014 INNER MEMBRANE PROTEIN YBBM-RELATED"/>
    <property type="match status" value="1"/>
</dbReference>
<dbReference type="PANTHER" id="PTHR30028:SF0">
    <property type="entry name" value="PROTEIN ALUMINUM SENSITIVE 3"/>
    <property type="match status" value="1"/>
</dbReference>
<comment type="similarity">
    <text evidence="2">Belongs to the UPF0014 family.</text>
</comment>
<sequence>MTDYVVLSYFDLVLAASLLVFNAGLSMALGLDLERRMIWAAVRMAVQLLLIGLVLHILFAQVSLWLTVAVAVVMALFAGREILVRQEHRLAGWWGYGIGSSTMLLAGMVVTLLTLHGPLRPEPWYDPRYAIPLFGMILGNAMTGISLGLDSLTRLARREREGIEAQLLLGASRWRAMRYVAQRALRTAFTPMLNSMAAAGVVFLPGMMTGQILAGVAPDQAVKYQILVLLLIAGATGLGVLTAVMTSIWRVT</sequence>
<feature type="transmembrane region" description="Helical" evidence="6">
    <location>
        <begin position="6"/>
        <end position="25"/>
    </location>
</feature>
<evidence type="ECO:0000256" key="3">
    <source>
        <dbReference type="ARBA" id="ARBA00022692"/>
    </source>
</evidence>
<feature type="transmembrane region" description="Helical" evidence="6">
    <location>
        <begin position="224"/>
        <end position="249"/>
    </location>
</feature>
<keyword evidence="3 6" id="KW-0812">Transmembrane</keyword>
<dbReference type="Pfam" id="PF03649">
    <property type="entry name" value="UPF0014"/>
    <property type="match status" value="1"/>
</dbReference>
<feature type="non-terminal residue" evidence="7">
    <location>
        <position position="1"/>
    </location>
</feature>
<feature type="non-terminal residue" evidence="7">
    <location>
        <position position="252"/>
    </location>
</feature>
<feature type="transmembrane region" description="Helical" evidence="6">
    <location>
        <begin position="95"/>
        <end position="117"/>
    </location>
</feature>
<dbReference type="GO" id="GO:0005886">
    <property type="term" value="C:plasma membrane"/>
    <property type="evidence" value="ECO:0007669"/>
    <property type="project" value="TreeGrafter"/>
</dbReference>
<evidence type="ECO:0000256" key="6">
    <source>
        <dbReference type="SAM" id="Phobius"/>
    </source>
</evidence>